<dbReference type="PROSITE" id="PS50994">
    <property type="entry name" value="INTEGRASE"/>
    <property type="match status" value="1"/>
</dbReference>
<dbReference type="FunFam" id="3.30.420.10:FF:000063">
    <property type="entry name" value="Retrovirus-related Pol polyprotein from transposon 297-like Protein"/>
    <property type="match status" value="1"/>
</dbReference>
<dbReference type="Gene3D" id="3.30.420.10">
    <property type="entry name" value="Ribonuclease H-like superfamily/Ribonuclease H"/>
    <property type="match status" value="1"/>
</dbReference>
<evidence type="ECO:0000256" key="3">
    <source>
        <dbReference type="ARBA" id="ARBA00022695"/>
    </source>
</evidence>
<dbReference type="FunFam" id="1.10.340.70:FF:000003">
    <property type="entry name" value="Protein CBG25708"/>
    <property type="match status" value="1"/>
</dbReference>
<evidence type="ECO:0000256" key="2">
    <source>
        <dbReference type="ARBA" id="ARBA00022679"/>
    </source>
</evidence>
<feature type="domain" description="Reverse transcriptase" evidence="8">
    <location>
        <begin position="439"/>
        <end position="617"/>
    </location>
</feature>
<proteinExistence type="predicted"/>
<dbReference type="InterPro" id="IPR050951">
    <property type="entry name" value="Retrovirus_Pol_polyprotein"/>
</dbReference>
<dbReference type="Gene3D" id="4.10.60.10">
    <property type="entry name" value="Zinc finger, CCHC-type"/>
    <property type="match status" value="1"/>
</dbReference>
<dbReference type="Gene3D" id="1.10.340.70">
    <property type="match status" value="1"/>
</dbReference>
<dbReference type="Pfam" id="PF00078">
    <property type="entry name" value="RVT_1"/>
    <property type="match status" value="1"/>
</dbReference>
<evidence type="ECO:0000256" key="4">
    <source>
        <dbReference type="ARBA" id="ARBA00022722"/>
    </source>
</evidence>
<dbReference type="Pfam" id="PF17921">
    <property type="entry name" value="Integrase_H2C2"/>
    <property type="match status" value="1"/>
</dbReference>
<dbReference type="GO" id="GO:0003964">
    <property type="term" value="F:RNA-directed DNA polymerase activity"/>
    <property type="evidence" value="ECO:0007669"/>
    <property type="project" value="UniProtKB-KW"/>
</dbReference>
<comment type="caution">
    <text evidence="10">The sequence shown here is derived from an EMBL/GenBank/DDBJ whole genome shotgun (WGS) entry which is preliminary data.</text>
</comment>
<name>A0ABD0SQY3_LOXSC</name>
<evidence type="ECO:0000256" key="6">
    <source>
        <dbReference type="ARBA" id="ARBA00022918"/>
    </source>
</evidence>
<dbReference type="InterPro" id="IPR001878">
    <property type="entry name" value="Znf_CCHC"/>
</dbReference>
<dbReference type="InterPro" id="IPR012337">
    <property type="entry name" value="RNaseH-like_sf"/>
</dbReference>
<evidence type="ECO:0000256" key="7">
    <source>
        <dbReference type="ARBA" id="ARBA00023268"/>
    </source>
</evidence>
<dbReference type="InterPro" id="IPR043128">
    <property type="entry name" value="Rev_trsase/Diguanyl_cyclase"/>
</dbReference>
<dbReference type="PANTHER" id="PTHR37984">
    <property type="entry name" value="PROTEIN CBG26694"/>
    <property type="match status" value="1"/>
</dbReference>
<dbReference type="SMART" id="SM00343">
    <property type="entry name" value="ZnF_C2HC"/>
    <property type="match status" value="2"/>
</dbReference>
<dbReference type="CDD" id="cd09274">
    <property type="entry name" value="RNase_HI_RT_Ty3"/>
    <property type="match status" value="1"/>
</dbReference>
<dbReference type="Proteomes" id="UP001549921">
    <property type="component" value="Unassembled WGS sequence"/>
</dbReference>
<keyword evidence="3" id="KW-0548">Nucleotidyltransferase</keyword>
<evidence type="ECO:0000256" key="1">
    <source>
        <dbReference type="ARBA" id="ARBA00012493"/>
    </source>
</evidence>
<dbReference type="Gene3D" id="3.10.10.10">
    <property type="entry name" value="HIV Type 1 Reverse Transcriptase, subunit A, domain 1"/>
    <property type="match status" value="1"/>
</dbReference>
<feature type="domain" description="Integrase catalytic" evidence="9">
    <location>
        <begin position="1000"/>
        <end position="1156"/>
    </location>
</feature>
<sequence>MSHFGILSSFDHSLQNWATYKSRIAQWFIANDIGAKTDGEGVKRRAILLSALADNTYKLTADLAFPRKLEEVAYEEILKLLDKHFTPKVCGFGERHKFYAAVQEPGETPSQWAARLRGLTAHCNFGKVEEALRDRFVMGMSPGPEKEKLFAQDVDTLDLAKAVELAESVRSARLGAAAAAQPQQDQLFKISPRPNNSSNTRAAKEKCSVCGYTNHKASQCRFASYKCKKCNTKGHLRRMCKVNVIASEVGESDDDGKLFVIRASRGEPMTEFILLNGVRLKFEIDSGSGVTVMSEKTFKSHFKDVPLSTTNKRLCSYTGDRINCIGVARLPAAYLGRTHSLDVYVVRDGGPPLLGRDFISLFNLQLTPCNYVSDTPASALSDQLKIRYPHVFSDKLGKFNKYTVKLRLKDNAKPIFFKARPVAFALRDKVGKEIDRLVELGVLKQVDSAEYASPIVPVLKHNGAVRLCADYSVTINKQLIVDQYPLPTINELFSKLHGGKQFSKLDLSMAYNQFVLDEESQNITCINTHRGIFKYTRLVFGLASAPAIFQRAMENVLSGMDGVLCLLDDVLITAPDKKTHLERLYAVLDRLQNAGLTLQKEKCDFFKDEISYLGYVINQHGLKKSPDKIKAIVDAPLPTDVNKLQSFLGLVNYYRNFVPGASSILSPLYDLLRKGVKWHWSESHDKAFKMVKNILASEQVLTHFDPKAKLILTVDASPSGLGAILSQVDSDGLERPISFASRTLNSAEKRYSQIQKEATAIIYGVRRYHQYLYGRSHPFILRTDHKPLISIFGPYKGVPEVSANRLQRYAMFLSAYNYSIEYIRSGDNSADYLSRASLPEPQEEADAGAVGARAAEPVDRASYINFVVEGSMPVTLDVLREETAKDDVLSVVIQNVLNGWPSKVKDAKLIPYYLCRTQLSFENGCLMRGHKVVIPLNLQESVIKELHSSHLGIVKTKAEARSRFWFPGVDAALEKMVSSCDVCLQLRPTPPRAPLAPWKYPSKPFCRLHIDFLGPVNSRMFLVIVDAHTKWLEVYEMGNVTTTLSVVEKLYDFMSRFGLPHTIVSDNGTAFTSQEFRNFCSLNGIIHMTSPAYHPASNGQAESFVKIVKRGLKSSLLTSSNVKFAKLNLLKFLFDYRNSVHSVTGVSPAELVYGRKLRSRLDLFSPIQSSAAPTSLENIVTEKQCLQSKNYGGKNKQCFSPGDKVLYKKHLSNNKFHWCKGTVIEKIGKVLYVLKDSLSNLIVRKHKNQIVMYKGNSVPPNNTVDLDYETVTSSTPSPPPDVQEPQAQLVEGERSDGELLLPNNSTNETHTVAEDNQVCSRNPTRLLRNIPRVDYKQFL</sequence>
<protein>
    <recommendedName>
        <fullName evidence="1">RNA-directed DNA polymerase</fullName>
        <ecNumber evidence="1">2.7.7.49</ecNumber>
    </recommendedName>
</protein>
<dbReference type="InterPro" id="IPR041588">
    <property type="entry name" value="Integrase_H2C2"/>
</dbReference>
<keyword evidence="5" id="KW-0378">Hydrolase</keyword>
<dbReference type="FunFam" id="3.30.70.270:FF:000026">
    <property type="entry name" value="Transposon Ty3-G Gag-Pol polyprotein"/>
    <property type="match status" value="1"/>
</dbReference>
<dbReference type="SUPFAM" id="SSF56672">
    <property type="entry name" value="DNA/RNA polymerases"/>
    <property type="match status" value="1"/>
</dbReference>
<dbReference type="PANTHER" id="PTHR37984:SF5">
    <property type="entry name" value="PROTEIN NYNRIN-LIKE"/>
    <property type="match status" value="1"/>
</dbReference>
<dbReference type="EMBL" id="JBEDNZ010000016">
    <property type="protein sequence ID" value="KAL0822255.1"/>
    <property type="molecule type" value="Genomic_DNA"/>
</dbReference>
<dbReference type="InterPro" id="IPR000477">
    <property type="entry name" value="RT_dom"/>
</dbReference>
<dbReference type="SUPFAM" id="SSF50630">
    <property type="entry name" value="Acid proteases"/>
    <property type="match status" value="1"/>
</dbReference>
<dbReference type="PROSITE" id="PS50878">
    <property type="entry name" value="RT_POL"/>
    <property type="match status" value="1"/>
</dbReference>
<evidence type="ECO:0000313" key="11">
    <source>
        <dbReference type="Proteomes" id="UP001549921"/>
    </source>
</evidence>
<dbReference type="Pfam" id="PF17919">
    <property type="entry name" value="RT_RNaseH_2"/>
    <property type="match status" value="1"/>
</dbReference>
<gene>
    <name evidence="10" type="ORF">ABMA28_004377</name>
</gene>
<keyword evidence="4" id="KW-0540">Nuclease</keyword>
<dbReference type="InterPro" id="IPR041577">
    <property type="entry name" value="RT_RNaseH_2"/>
</dbReference>
<dbReference type="Gene3D" id="3.30.70.270">
    <property type="match status" value="2"/>
</dbReference>
<dbReference type="Gene3D" id="2.40.70.10">
    <property type="entry name" value="Acid Proteases"/>
    <property type="match status" value="1"/>
</dbReference>
<reference evidence="10 11" key="1">
    <citation type="submission" date="2024-06" db="EMBL/GenBank/DDBJ databases">
        <title>A chromosome-level genome assembly of beet webworm, Loxostege sticticalis.</title>
        <authorList>
            <person name="Zhang Y."/>
        </authorList>
    </citation>
    <scope>NUCLEOTIDE SEQUENCE [LARGE SCALE GENOMIC DNA]</scope>
    <source>
        <strain evidence="10">AQ028</strain>
        <tissue evidence="10">Male pupae</tissue>
    </source>
</reference>
<dbReference type="CDD" id="cd01647">
    <property type="entry name" value="RT_LTR"/>
    <property type="match status" value="1"/>
</dbReference>
<accession>A0ABD0SQY3</accession>
<dbReference type="InterPro" id="IPR036397">
    <property type="entry name" value="RNaseH_sf"/>
</dbReference>
<evidence type="ECO:0000259" key="9">
    <source>
        <dbReference type="PROSITE" id="PS50994"/>
    </source>
</evidence>
<dbReference type="GO" id="GO:0042575">
    <property type="term" value="C:DNA polymerase complex"/>
    <property type="evidence" value="ECO:0007669"/>
    <property type="project" value="UniProtKB-ARBA"/>
</dbReference>
<organism evidence="10 11">
    <name type="scientific">Loxostege sticticalis</name>
    <name type="common">Beet webworm moth</name>
    <dbReference type="NCBI Taxonomy" id="481309"/>
    <lineage>
        <taxon>Eukaryota</taxon>
        <taxon>Metazoa</taxon>
        <taxon>Ecdysozoa</taxon>
        <taxon>Arthropoda</taxon>
        <taxon>Hexapoda</taxon>
        <taxon>Insecta</taxon>
        <taxon>Pterygota</taxon>
        <taxon>Neoptera</taxon>
        <taxon>Endopterygota</taxon>
        <taxon>Lepidoptera</taxon>
        <taxon>Glossata</taxon>
        <taxon>Ditrysia</taxon>
        <taxon>Pyraloidea</taxon>
        <taxon>Crambidae</taxon>
        <taxon>Pyraustinae</taxon>
        <taxon>Loxostege</taxon>
    </lineage>
</organism>
<evidence type="ECO:0000259" key="8">
    <source>
        <dbReference type="PROSITE" id="PS50878"/>
    </source>
</evidence>
<dbReference type="InterPro" id="IPR001584">
    <property type="entry name" value="Integrase_cat-core"/>
</dbReference>
<keyword evidence="2" id="KW-0808">Transferase</keyword>
<dbReference type="Pfam" id="PF00665">
    <property type="entry name" value="rve"/>
    <property type="match status" value="1"/>
</dbReference>
<evidence type="ECO:0000256" key="5">
    <source>
        <dbReference type="ARBA" id="ARBA00022759"/>
    </source>
</evidence>
<keyword evidence="7" id="KW-0511">Multifunctional enzyme</keyword>
<dbReference type="InterPro" id="IPR021109">
    <property type="entry name" value="Peptidase_aspartic_dom_sf"/>
</dbReference>
<dbReference type="CDD" id="cd05484">
    <property type="entry name" value="retropepsin_like_LTR_2"/>
    <property type="match status" value="1"/>
</dbReference>
<dbReference type="FunFam" id="3.10.20.370:FF:000001">
    <property type="entry name" value="Retrovirus-related Pol polyprotein from transposon 17.6-like protein"/>
    <property type="match status" value="1"/>
</dbReference>
<dbReference type="InterPro" id="IPR034128">
    <property type="entry name" value="K02A2.6-like"/>
</dbReference>
<dbReference type="InterPro" id="IPR043502">
    <property type="entry name" value="DNA/RNA_pol_sf"/>
</dbReference>
<dbReference type="GO" id="GO:0004519">
    <property type="term" value="F:endonuclease activity"/>
    <property type="evidence" value="ECO:0007669"/>
    <property type="project" value="UniProtKB-KW"/>
</dbReference>
<dbReference type="SUPFAM" id="SSF53098">
    <property type="entry name" value="Ribonuclease H-like"/>
    <property type="match status" value="1"/>
</dbReference>
<keyword evidence="6" id="KW-0695">RNA-directed DNA polymerase</keyword>
<evidence type="ECO:0000313" key="10">
    <source>
        <dbReference type="EMBL" id="KAL0822255.1"/>
    </source>
</evidence>
<dbReference type="EC" id="2.7.7.49" evidence="1"/>
<keyword evidence="5" id="KW-0255">Endonuclease</keyword>